<keyword evidence="1" id="KW-0732">Signal</keyword>
<dbReference type="OrthoDB" id="10373608at2759"/>
<sequence>MASAASAVHQKAAVAAACFMLMVLLCTGPSAMAYQQPNCSDACGTACRLYGEAACWSVTGTVCPQVQRCRDLIQKPCSITCNQRCNAGPIQC</sequence>
<protein>
    <submittedName>
        <fullName evidence="2">Uncharacterized protein</fullName>
    </submittedName>
</protein>
<reference evidence="2 3" key="1">
    <citation type="submission" date="2016-09" db="EMBL/GenBank/DDBJ databases">
        <title>The draft genome of Dichanthelium oligosanthes: A C3 panicoid grass species.</title>
        <authorList>
            <person name="Studer A.J."/>
            <person name="Schnable J.C."/>
            <person name="Brutnell T.P."/>
        </authorList>
    </citation>
    <scope>NUCLEOTIDE SEQUENCE [LARGE SCALE GENOMIC DNA]</scope>
    <source>
        <strain evidence="3">cv. Kellogg 1175</strain>
        <tissue evidence="2">Leaf</tissue>
    </source>
</reference>
<accession>A0A1E5V8M0</accession>
<evidence type="ECO:0000313" key="2">
    <source>
        <dbReference type="EMBL" id="OEL21468.1"/>
    </source>
</evidence>
<feature type="chain" id="PRO_5009187848" evidence="1">
    <location>
        <begin position="34"/>
        <end position="92"/>
    </location>
</feature>
<comment type="caution">
    <text evidence="2">The sequence shown here is derived from an EMBL/GenBank/DDBJ whole genome shotgun (WGS) entry which is preliminary data.</text>
</comment>
<dbReference type="Proteomes" id="UP000095767">
    <property type="component" value="Unassembled WGS sequence"/>
</dbReference>
<gene>
    <name evidence="2" type="ORF">BAE44_0017513</name>
</gene>
<evidence type="ECO:0000313" key="3">
    <source>
        <dbReference type="Proteomes" id="UP000095767"/>
    </source>
</evidence>
<dbReference type="AlphaFoldDB" id="A0A1E5V8M0"/>
<name>A0A1E5V8M0_9POAL</name>
<organism evidence="2 3">
    <name type="scientific">Dichanthelium oligosanthes</name>
    <dbReference type="NCBI Taxonomy" id="888268"/>
    <lineage>
        <taxon>Eukaryota</taxon>
        <taxon>Viridiplantae</taxon>
        <taxon>Streptophyta</taxon>
        <taxon>Embryophyta</taxon>
        <taxon>Tracheophyta</taxon>
        <taxon>Spermatophyta</taxon>
        <taxon>Magnoliopsida</taxon>
        <taxon>Liliopsida</taxon>
        <taxon>Poales</taxon>
        <taxon>Poaceae</taxon>
        <taxon>PACMAD clade</taxon>
        <taxon>Panicoideae</taxon>
        <taxon>Panicodae</taxon>
        <taxon>Paniceae</taxon>
        <taxon>Dichantheliinae</taxon>
        <taxon>Dichanthelium</taxon>
    </lineage>
</organism>
<keyword evidence="3" id="KW-1185">Reference proteome</keyword>
<evidence type="ECO:0000256" key="1">
    <source>
        <dbReference type="SAM" id="SignalP"/>
    </source>
</evidence>
<proteinExistence type="predicted"/>
<feature type="signal peptide" evidence="1">
    <location>
        <begin position="1"/>
        <end position="33"/>
    </location>
</feature>
<dbReference type="EMBL" id="LWDX02047793">
    <property type="protein sequence ID" value="OEL21468.1"/>
    <property type="molecule type" value="Genomic_DNA"/>
</dbReference>